<dbReference type="GO" id="GO:0005814">
    <property type="term" value="C:centriole"/>
    <property type="evidence" value="ECO:0007669"/>
    <property type="project" value="UniProtKB-SubCell"/>
</dbReference>
<evidence type="ECO:0000256" key="3">
    <source>
        <dbReference type="ARBA" id="ARBA00014910"/>
    </source>
</evidence>
<evidence type="ECO:0000256" key="2">
    <source>
        <dbReference type="ARBA" id="ARBA00010411"/>
    </source>
</evidence>
<keyword evidence="7" id="KW-0206">Cytoskeleton</keyword>
<comment type="similarity">
    <text evidence="2">Belongs to the POC5 family.</text>
</comment>
<organism evidence="13 14">
    <name type="scientific">Elysia marginata</name>
    <dbReference type="NCBI Taxonomy" id="1093978"/>
    <lineage>
        <taxon>Eukaryota</taxon>
        <taxon>Metazoa</taxon>
        <taxon>Spiralia</taxon>
        <taxon>Lophotrochozoa</taxon>
        <taxon>Mollusca</taxon>
        <taxon>Gastropoda</taxon>
        <taxon>Heterobranchia</taxon>
        <taxon>Euthyneura</taxon>
        <taxon>Panpulmonata</taxon>
        <taxon>Sacoglossa</taxon>
        <taxon>Placobranchoidea</taxon>
        <taxon>Plakobranchidae</taxon>
        <taxon>Elysia</taxon>
    </lineage>
</organism>
<evidence type="ECO:0000256" key="8">
    <source>
        <dbReference type="ARBA" id="ARBA00023306"/>
    </source>
</evidence>
<comment type="function">
    <text evidence="10">Essential for the assembly of the distal half of centrioles, required for centriole elongation. Acts as a negative regulator of centriole elongation.</text>
</comment>
<evidence type="ECO:0000313" key="14">
    <source>
        <dbReference type="Proteomes" id="UP000762676"/>
    </source>
</evidence>
<feature type="region of interest" description="Disordered" evidence="12">
    <location>
        <begin position="434"/>
        <end position="464"/>
    </location>
</feature>
<comment type="caution">
    <text evidence="13">The sequence shown here is derived from an EMBL/GenBank/DDBJ whole genome shotgun (WGS) entry which is preliminary data.</text>
</comment>
<dbReference type="PANTHER" id="PTHR28618">
    <property type="entry name" value="CENTROSOMAL PROTEIN POC5"/>
    <property type="match status" value="1"/>
</dbReference>
<dbReference type="PANTHER" id="PTHR28618:SF1">
    <property type="entry name" value="CENTROSOMAL PROTEIN POC5"/>
    <property type="match status" value="1"/>
</dbReference>
<dbReference type="Proteomes" id="UP000762676">
    <property type="component" value="Unassembled WGS sequence"/>
</dbReference>
<evidence type="ECO:0000256" key="11">
    <source>
        <dbReference type="SAM" id="Coils"/>
    </source>
</evidence>
<feature type="compositionally biased region" description="Polar residues" evidence="12">
    <location>
        <begin position="97"/>
        <end position="113"/>
    </location>
</feature>
<name>A0AAV4IVH9_9GAST</name>
<feature type="compositionally biased region" description="Low complexity" evidence="12">
    <location>
        <begin position="319"/>
        <end position="333"/>
    </location>
</feature>
<feature type="region of interest" description="Disordered" evidence="12">
    <location>
        <begin position="255"/>
        <end position="282"/>
    </location>
</feature>
<dbReference type="EMBL" id="BMAT01013406">
    <property type="protein sequence ID" value="GFS12516.1"/>
    <property type="molecule type" value="Genomic_DNA"/>
</dbReference>
<keyword evidence="4" id="KW-0963">Cytoplasm</keyword>
<feature type="region of interest" description="Disordered" evidence="12">
    <location>
        <begin position="317"/>
        <end position="342"/>
    </location>
</feature>
<comment type="subcellular location">
    <subcellularLocation>
        <location evidence="1">Cytoplasm</location>
        <location evidence="1">Cytoskeleton</location>
        <location evidence="1">Microtubule organizing center</location>
        <location evidence="1">Centrosome</location>
        <location evidence="1">Centriole</location>
    </subcellularLocation>
</comment>
<accession>A0AAV4IVH9</accession>
<gene>
    <name evidence="13" type="ORF">ElyMa_006699600</name>
</gene>
<feature type="compositionally biased region" description="Basic residues" evidence="12">
    <location>
        <begin position="372"/>
        <end position="383"/>
    </location>
</feature>
<reference evidence="13 14" key="1">
    <citation type="journal article" date="2021" name="Elife">
        <title>Chloroplast acquisition without the gene transfer in kleptoplastic sea slugs, Plakobranchus ocellatus.</title>
        <authorList>
            <person name="Maeda T."/>
            <person name="Takahashi S."/>
            <person name="Yoshida T."/>
            <person name="Shimamura S."/>
            <person name="Takaki Y."/>
            <person name="Nagai Y."/>
            <person name="Toyoda A."/>
            <person name="Suzuki Y."/>
            <person name="Arimoto A."/>
            <person name="Ishii H."/>
            <person name="Satoh N."/>
            <person name="Nishiyama T."/>
            <person name="Hasebe M."/>
            <person name="Maruyama T."/>
            <person name="Minagawa J."/>
            <person name="Obokata J."/>
            <person name="Shigenobu S."/>
        </authorList>
    </citation>
    <scope>NUCLEOTIDE SEQUENCE [LARGE SCALE GENOMIC DNA]</scope>
</reference>
<keyword evidence="5" id="KW-0677">Repeat</keyword>
<evidence type="ECO:0000313" key="13">
    <source>
        <dbReference type="EMBL" id="GFS12516.1"/>
    </source>
</evidence>
<dbReference type="AlphaFoldDB" id="A0AAV4IVH9"/>
<evidence type="ECO:0000256" key="7">
    <source>
        <dbReference type="ARBA" id="ARBA00023212"/>
    </source>
</evidence>
<dbReference type="InterPro" id="IPR033351">
    <property type="entry name" value="POC5"/>
</dbReference>
<feature type="region of interest" description="Disordered" evidence="12">
    <location>
        <begin position="359"/>
        <end position="394"/>
    </location>
</feature>
<evidence type="ECO:0000256" key="6">
    <source>
        <dbReference type="ARBA" id="ARBA00023054"/>
    </source>
</evidence>
<keyword evidence="14" id="KW-1185">Reference proteome</keyword>
<evidence type="ECO:0000256" key="12">
    <source>
        <dbReference type="SAM" id="MobiDB-lite"/>
    </source>
</evidence>
<evidence type="ECO:0000256" key="4">
    <source>
        <dbReference type="ARBA" id="ARBA00022490"/>
    </source>
</evidence>
<feature type="region of interest" description="Disordered" evidence="12">
    <location>
        <begin position="1"/>
        <end position="29"/>
    </location>
</feature>
<proteinExistence type="inferred from homology"/>
<feature type="compositionally biased region" description="Polar residues" evidence="12">
    <location>
        <begin position="266"/>
        <end position="282"/>
    </location>
</feature>
<evidence type="ECO:0000256" key="9">
    <source>
        <dbReference type="ARBA" id="ARBA00031694"/>
    </source>
</evidence>
<evidence type="ECO:0000256" key="5">
    <source>
        <dbReference type="ARBA" id="ARBA00022737"/>
    </source>
</evidence>
<feature type="coiled-coil region" evidence="11">
    <location>
        <begin position="167"/>
        <end position="234"/>
    </location>
</feature>
<protein>
    <recommendedName>
        <fullName evidence="3">Centrosomal protein POC5</fullName>
    </recommendedName>
    <alternativeName>
        <fullName evidence="9">Protein of centriole 5</fullName>
    </alternativeName>
</protein>
<keyword evidence="8" id="KW-0131">Cell cycle</keyword>
<keyword evidence="6 11" id="KW-0175">Coiled coil</keyword>
<sequence>MSDIETSPDRSSPPALPPDSPGSSVSTRMQEEYTELLKFAITTGLQDSQEPTGGELGGLEETLQTVASLGSTQKQEQLEKEDDLDVARSKTPPTALEKNSNSNNMYQDFSNESAADRTETDKNSSNIEPNLTEVTVGPDIGEMGDKLDTWLGKLKGDILGELSRTVVKSLESQQKAHQQEIKDLVSDKQRLEREATRLAEHDYEEKIKSLNMSIANLEQKVSFLQQERGQYAEQVRKAFMRGVCALNMETMSAFGPEENLDLDPSTGHSQPRTVSTGPANYQEDSLDELNYSHNANNQPLSHPSSTQELVQIDRVGAVQQQEQQQQQQLSQQQHQHRKEPRSLPMAEVQITSGVIDSGTVGVQPRSLPTFTHKTKTKSAKAKGRPGTAPSSGITRHTVRASHNQNQPLAPPMASVVVERHNPVTKQTLGKATAVRYPKAAMGQVSRSQPSPLIGQSFKPLAGQSGSLTMVSSIKVVD</sequence>
<evidence type="ECO:0000256" key="1">
    <source>
        <dbReference type="ARBA" id="ARBA00004114"/>
    </source>
</evidence>
<feature type="compositionally biased region" description="Polar residues" evidence="12">
    <location>
        <begin position="123"/>
        <end position="133"/>
    </location>
</feature>
<feature type="region of interest" description="Disordered" evidence="12">
    <location>
        <begin position="42"/>
        <end position="61"/>
    </location>
</feature>
<evidence type="ECO:0000256" key="10">
    <source>
        <dbReference type="ARBA" id="ARBA00049959"/>
    </source>
</evidence>
<feature type="compositionally biased region" description="Polar residues" evidence="12">
    <location>
        <begin position="66"/>
        <end position="75"/>
    </location>
</feature>
<feature type="region of interest" description="Disordered" evidence="12">
    <location>
        <begin position="66"/>
        <end position="140"/>
    </location>
</feature>